<protein>
    <recommendedName>
        <fullName evidence="1">Carbohydrate-binding domain-containing protein</fullName>
    </recommendedName>
</protein>
<reference evidence="2 3" key="1">
    <citation type="submission" date="2024-10" db="EMBL/GenBank/DDBJ databases">
        <title>Updated reference genomes for cyclostephanoid diatoms.</title>
        <authorList>
            <person name="Roberts W.R."/>
            <person name="Alverson A.J."/>
        </authorList>
    </citation>
    <scope>NUCLEOTIDE SEQUENCE [LARGE SCALE GENOMIC DNA]</scope>
    <source>
        <strain evidence="2 3">AJA228-03</strain>
    </source>
</reference>
<proteinExistence type="predicted"/>
<dbReference type="PANTHER" id="PTHR35532:SF5">
    <property type="entry name" value="CARBOHYDRATE-BINDING DOMAIN-CONTAINING PROTEIN"/>
    <property type="match status" value="1"/>
</dbReference>
<dbReference type="PANTHER" id="PTHR35532">
    <property type="entry name" value="SIMILAR TO POLYHYDROXYALKANOATE DEPOLYMERASE"/>
    <property type="match status" value="1"/>
</dbReference>
<gene>
    <name evidence="2" type="ORF">ACHAXA_010811</name>
</gene>
<evidence type="ECO:0000259" key="1">
    <source>
        <dbReference type="Pfam" id="PF06452"/>
    </source>
</evidence>
<dbReference type="AlphaFoldDB" id="A0ABD3R5L6"/>
<name>A0ABD3R5L6_9STRA</name>
<comment type="caution">
    <text evidence="2">The sequence shown here is derived from an EMBL/GenBank/DDBJ whole genome shotgun (WGS) entry which is preliminary data.</text>
</comment>
<dbReference type="CDD" id="cd09620">
    <property type="entry name" value="CBM9_like_3"/>
    <property type="match status" value="1"/>
</dbReference>
<dbReference type="Gene3D" id="2.60.40.1190">
    <property type="match status" value="2"/>
</dbReference>
<feature type="domain" description="Carbohydrate-binding" evidence="1">
    <location>
        <begin position="56"/>
        <end position="139"/>
    </location>
</feature>
<accession>A0ABD3R5L6</accession>
<dbReference type="InterPro" id="IPR010502">
    <property type="entry name" value="Carb-bd_dom_fam9"/>
</dbReference>
<dbReference type="SUPFAM" id="SSF49344">
    <property type="entry name" value="CBD9-like"/>
    <property type="match status" value="1"/>
</dbReference>
<organism evidence="2 3">
    <name type="scientific">Cyclostephanos tholiformis</name>
    <dbReference type="NCBI Taxonomy" id="382380"/>
    <lineage>
        <taxon>Eukaryota</taxon>
        <taxon>Sar</taxon>
        <taxon>Stramenopiles</taxon>
        <taxon>Ochrophyta</taxon>
        <taxon>Bacillariophyta</taxon>
        <taxon>Coscinodiscophyceae</taxon>
        <taxon>Thalassiosirophycidae</taxon>
        <taxon>Stephanodiscales</taxon>
        <taxon>Stephanodiscaceae</taxon>
        <taxon>Cyclostephanos</taxon>
    </lineage>
</organism>
<evidence type="ECO:0000313" key="3">
    <source>
        <dbReference type="Proteomes" id="UP001530377"/>
    </source>
</evidence>
<dbReference type="Pfam" id="PF06452">
    <property type="entry name" value="CBM9_1"/>
    <property type="match status" value="1"/>
</dbReference>
<dbReference type="Proteomes" id="UP001530377">
    <property type="component" value="Unassembled WGS sequence"/>
</dbReference>
<dbReference type="EMBL" id="JALLPB020000547">
    <property type="protein sequence ID" value="KAL3808099.1"/>
    <property type="molecule type" value="Genomic_DNA"/>
</dbReference>
<keyword evidence="3" id="KW-1185">Reference proteome</keyword>
<evidence type="ECO:0000313" key="2">
    <source>
        <dbReference type="EMBL" id="KAL3808099.1"/>
    </source>
</evidence>
<sequence>MRASEYYLTMKSVDVIDPLHHLPYAAVYPRQYVALRAPTSPPSSSSSDECETTITIDGDLDKDFWNEVDWTEDFVDIATETSPKLRTRAKIRWDDEFLYVGAYLEETDVWGTLTEPNSVIFHDNDFEIFVDAEGSNHNYKEVRPVEDAILSCKLPRCPLGVSSILFLRTHQFEINALGTTWSLLLNKPYDDGGGENSKRVDPDGKFVVPQIKSAVKVFPNDAVNQPGIRNTHWTVEVALPISKLIERNSLASRPADGVFWRVNFSRVQWGFAKTADEYEKRPCCQSCATPGLAVEDNWVWSKQGAVAMHLPERWGIVQFQSERQLDAKVGYYAEWPSRCAAMAIYYAMKAYYLNEGQYTTDIGALREYSTPPFELCEKVDDGVIHLTANGYDASVTIGMHTATVNEERYLFVATKTGSTSQT</sequence>